<accession>A0ABQ9HNW4</accession>
<protein>
    <submittedName>
        <fullName evidence="1">Uncharacterized protein</fullName>
    </submittedName>
</protein>
<keyword evidence="2" id="KW-1185">Reference proteome</keyword>
<proteinExistence type="predicted"/>
<reference evidence="1 2" key="1">
    <citation type="submission" date="2023-02" db="EMBL/GenBank/DDBJ databases">
        <title>LHISI_Scaffold_Assembly.</title>
        <authorList>
            <person name="Stuart O.P."/>
            <person name="Cleave R."/>
            <person name="Magrath M.J.L."/>
            <person name="Mikheyev A.S."/>
        </authorList>
    </citation>
    <scope>NUCLEOTIDE SEQUENCE [LARGE SCALE GENOMIC DNA]</scope>
    <source>
        <strain evidence="1">Daus_M_001</strain>
        <tissue evidence="1">Leg muscle</tissue>
    </source>
</reference>
<dbReference type="EMBL" id="JARBHB010000004">
    <property type="protein sequence ID" value="KAJ8886065.1"/>
    <property type="molecule type" value="Genomic_DNA"/>
</dbReference>
<evidence type="ECO:0000313" key="1">
    <source>
        <dbReference type="EMBL" id="KAJ8886065.1"/>
    </source>
</evidence>
<evidence type="ECO:0000313" key="2">
    <source>
        <dbReference type="Proteomes" id="UP001159363"/>
    </source>
</evidence>
<sequence>MCCITYYVSLSELVKGKRKPMLFTVPMVWSKPTTIRLVPRGVSLPIPRPPIHLHLRKKISRIQLIVLQSPHAFRKMHVSHIYNKIN</sequence>
<dbReference type="Proteomes" id="UP001159363">
    <property type="component" value="Chromosome X"/>
</dbReference>
<organism evidence="1 2">
    <name type="scientific">Dryococelus australis</name>
    <dbReference type="NCBI Taxonomy" id="614101"/>
    <lineage>
        <taxon>Eukaryota</taxon>
        <taxon>Metazoa</taxon>
        <taxon>Ecdysozoa</taxon>
        <taxon>Arthropoda</taxon>
        <taxon>Hexapoda</taxon>
        <taxon>Insecta</taxon>
        <taxon>Pterygota</taxon>
        <taxon>Neoptera</taxon>
        <taxon>Polyneoptera</taxon>
        <taxon>Phasmatodea</taxon>
        <taxon>Verophasmatodea</taxon>
        <taxon>Anareolatae</taxon>
        <taxon>Phasmatidae</taxon>
        <taxon>Eurycanthinae</taxon>
        <taxon>Dryococelus</taxon>
    </lineage>
</organism>
<comment type="caution">
    <text evidence="1">The sequence shown here is derived from an EMBL/GenBank/DDBJ whole genome shotgun (WGS) entry which is preliminary data.</text>
</comment>
<gene>
    <name evidence="1" type="ORF">PR048_012271</name>
</gene>
<name>A0ABQ9HNW4_9NEOP</name>